<sequence length="130" mass="15005">MKRASWILLLFPLATPVLADDIHELFCQTESKFAERMAHDRDAGIPLSEEILIADELAQDLFQTIETADHQQYSDTDRAALTARSKAWYSRKYRLVMALIYSNPDYVRASPAQIATIYRKQCLEHYRGQP</sequence>
<accession>A0A1S1NV24</accession>
<reference evidence="1 2" key="1">
    <citation type="submission" date="2019-08" db="EMBL/GenBank/DDBJ databases">
        <title>Complete genome sequence of Kushneria sp. YCWA18, a halophilic phosphate-solubilizing bacterium isolated from Daqiao saltern in China.</title>
        <authorList>
            <person name="Du G.-X."/>
            <person name="Qu L.-Y."/>
        </authorList>
    </citation>
    <scope>NUCLEOTIDE SEQUENCE [LARGE SCALE GENOMIC DNA]</scope>
    <source>
        <strain evidence="1 2">YCWA18</strain>
    </source>
</reference>
<dbReference type="OrthoDB" id="9933725at2"/>
<organism evidence="1 2">
    <name type="scientific">Kushneria phosphatilytica</name>
    <dbReference type="NCBI Taxonomy" id="657387"/>
    <lineage>
        <taxon>Bacteria</taxon>
        <taxon>Pseudomonadati</taxon>
        <taxon>Pseudomonadota</taxon>
        <taxon>Gammaproteobacteria</taxon>
        <taxon>Oceanospirillales</taxon>
        <taxon>Halomonadaceae</taxon>
        <taxon>Kushneria</taxon>
    </lineage>
</organism>
<dbReference type="Proteomes" id="UP000322553">
    <property type="component" value="Chromosome"/>
</dbReference>
<protein>
    <submittedName>
        <fullName evidence="1">Uncharacterized protein</fullName>
    </submittedName>
</protein>
<dbReference type="AlphaFoldDB" id="A0A1S1NV24"/>
<evidence type="ECO:0000313" key="1">
    <source>
        <dbReference type="EMBL" id="QEL11561.1"/>
    </source>
</evidence>
<keyword evidence="2" id="KW-1185">Reference proteome</keyword>
<evidence type="ECO:0000313" key="2">
    <source>
        <dbReference type="Proteomes" id="UP000322553"/>
    </source>
</evidence>
<dbReference type="RefSeq" id="WP_070978915.1">
    <property type="nucleotide sequence ID" value="NZ_CP043420.1"/>
</dbReference>
<proteinExistence type="predicted"/>
<gene>
    <name evidence="1" type="ORF">FY550_10745</name>
</gene>
<dbReference type="EMBL" id="CP043420">
    <property type="protein sequence ID" value="QEL11561.1"/>
    <property type="molecule type" value="Genomic_DNA"/>
</dbReference>
<name>A0A1S1NV24_9GAMM</name>
<dbReference type="KEGG" id="kuy:FY550_10745"/>